<evidence type="ECO:0000256" key="4">
    <source>
        <dbReference type="ARBA" id="ARBA00022692"/>
    </source>
</evidence>
<comment type="similarity">
    <text evidence="7">Belongs to the binding-protein-dependent transport system permease family.</text>
</comment>
<evidence type="ECO:0000259" key="8">
    <source>
        <dbReference type="PROSITE" id="PS50928"/>
    </source>
</evidence>
<dbReference type="CDD" id="cd06261">
    <property type="entry name" value="TM_PBP2"/>
    <property type="match status" value="1"/>
</dbReference>
<dbReference type="eggNOG" id="arCOG00157">
    <property type="taxonomic scope" value="Archaea"/>
</dbReference>
<dbReference type="GO" id="GO:0055085">
    <property type="term" value="P:transmembrane transport"/>
    <property type="evidence" value="ECO:0007669"/>
    <property type="project" value="InterPro"/>
</dbReference>
<dbReference type="Pfam" id="PF00528">
    <property type="entry name" value="BPD_transp_1"/>
    <property type="match status" value="1"/>
</dbReference>
<dbReference type="EMBL" id="NEDJ01000095">
    <property type="protein sequence ID" value="OSO91913.1"/>
    <property type="molecule type" value="Genomic_DNA"/>
</dbReference>
<dbReference type="AlphaFoldDB" id="A0A1X4G831"/>
<keyword evidence="5 7" id="KW-1133">Transmembrane helix</keyword>
<feature type="transmembrane region" description="Helical" evidence="7">
    <location>
        <begin position="264"/>
        <end position="284"/>
    </location>
</feature>
<dbReference type="InterPro" id="IPR035906">
    <property type="entry name" value="MetI-like_sf"/>
</dbReference>
<evidence type="ECO:0000256" key="1">
    <source>
        <dbReference type="ARBA" id="ARBA00004651"/>
    </source>
</evidence>
<dbReference type="GO" id="GO:0005886">
    <property type="term" value="C:plasma membrane"/>
    <property type="evidence" value="ECO:0007669"/>
    <property type="project" value="UniProtKB-SubCell"/>
</dbReference>
<dbReference type="GeneID" id="301361502"/>
<comment type="caution">
    <text evidence="9">The sequence shown here is derived from an EMBL/GenBank/DDBJ whole genome shotgun (WGS) entry which is preliminary data.</text>
</comment>
<keyword evidence="3" id="KW-1003">Cell membrane</keyword>
<keyword evidence="6 7" id="KW-0472">Membrane</keyword>
<organism evidence="9 10">
    <name type="scientific">Halorubrum ezzemoulense DSM 17463</name>
    <dbReference type="NCBI Taxonomy" id="1121945"/>
    <lineage>
        <taxon>Archaea</taxon>
        <taxon>Methanobacteriati</taxon>
        <taxon>Methanobacteriota</taxon>
        <taxon>Stenosarchaea group</taxon>
        <taxon>Halobacteria</taxon>
        <taxon>Halobacteriales</taxon>
        <taxon>Haloferacaceae</taxon>
        <taxon>Halorubrum</taxon>
    </lineage>
</organism>
<keyword evidence="2 7" id="KW-0813">Transport</keyword>
<dbReference type="InterPro" id="IPR000515">
    <property type="entry name" value="MetI-like"/>
</dbReference>
<comment type="subcellular location">
    <subcellularLocation>
        <location evidence="1 7">Cell membrane</location>
        <topology evidence="1 7">Multi-pass membrane protein</topology>
    </subcellularLocation>
</comment>
<dbReference type="PANTHER" id="PTHR30193">
    <property type="entry name" value="ABC TRANSPORTER PERMEASE PROTEIN"/>
    <property type="match status" value="1"/>
</dbReference>
<protein>
    <submittedName>
        <fullName evidence="9">Glycerol-3-phosphate ABC transporter permease</fullName>
    </submittedName>
</protein>
<evidence type="ECO:0000256" key="3">
    <source>
        <dbReference type="ARBA" id="ARBA00022475"/>
    </source>
</evidence>
<evidence type="ECO:0000256" key="5">
    <source>
        <dbReference type="ARBA" id="ARBA00022989"/>
    </source>
</evidence>
<proteinExistence type="inferred from homology"/>
<accession>A0A1X4G831</accession>
<feature type="transmembrane region" description="Helical" evidence="7">
    <location>
        <begin position="12"/>
        <end position="31"/>
    </location>
</feature>
<evidence type="ECO:0000313" key="9">
    <source>
        <dbReference type="EMBL" id="OSO91913.1"/>
    </source>
</evidence>
<evidence type="ECO:0000256" key="7">
    <source>
        <dbReference type="RuleBase" id="RU363032"/>
    </source>
</evidence>
<feature type="transmembrane region" description="Helical" evidence="7">
    <location>
        <begin position="105"/>
        <end position="129"/>
    </location>
</feature>
<dbReference type="STRING" id="1121945.GCA_000421805_03119"/>
<dbReference type="InterPro" id="IPR051393">
    <property type="entry name" value="ABC_transporter_permease"/>
</dbReference>
<sequence length="295" mass="32693">MGVHENTYDSSLGAYLLLLPTLAAIIAFLYYPSLQTLRFSFFQTFLFGQNTRFVGLTNFTDLLGSQVYLTSVGLTMAFAVIVVIGSLAVGLLVAFLLYEVSDGKAAYLIAAIWPYALPTAVAGTVLLFLAHPSVGIYTHYLEAWFGIELDWFTVGWQGFAVVTVAAIWKQVGYNVIFMLAALNNVPESLNEACRLDGIETWRRLVRVYLPLMSPTLVFLVVINTIYAFFGSFALIDLMTQGGPTNATNLMIYQLYRDAFQFNNLGLASAQSVILFVLVAGLTFVQLRVSDRYAHY</sequence>
<evidence type="ECO:0000256" key="2">
    <source>
        <dbReference type="ARBA" id="ARBA00022448"/>
    </source>
</evidence>
<dbReference type="RefSeq" id="WP_049933170.1">
    <property type="nucleotide sequence ID" value="NZ_ATXS01000027.1"/>
</dbReference>
<keyword evidence="4 7" id="KW-0812">Transmembrane</keyword>
<reference evidence="9 10" key="1">
    <citation type="submission" date="2017-04" db="EMBL/GenBank/DDBJ databases">
        <title>MLSA of the genus Halorubrum.</title>
        <authorList>
            <person name="De La Haba R."/>
            <person name="Sanchez-Porro C."/>
            <person name="Infante-Dominguez C."/>
            <person name="Ventosa A."/>
        </authorList>
    </citation>
    <scope>NUCLEOTIDE SEQUENCE [LARGE SCALE GENOMIC DNA]</scope>
    <source>
        <strain evidence="9 10">DSM 17463</strain>
    </source>
</reference>
<dbReference type="PANTHER" id="PTHR30193:SF37">
    <property type="entry name" value="INNER MEMBRANE ABC TRANSPORTER PERMEASE PROTEIN YCJO"/>
    <property type="match status" value="1"/>
</dbReference>
<name>A0A1X4G831_HALEZ</name>
<dbReference type="Gene3D" id="1.10.3720.10">
    <property type="entry name" value="MetI-like"/>
    <property type="match status" value="1"/>
</dbReference>
<dbReference type="PROSITE" id="PS50928">
    <property type="entry name" value="ABC_TM1"/>
    <property type="match status" value="1"/>
</dbReference>
<dbReference type="Proteomes" id="UP000193587">
    <property type="component" value="Unassembled WGS sequence"/>
</dbReference>
<evidence type="ECO:0000256" key="6">
    <source>
        <dbReference type="ARBA" id="ARBA00023136"/>
    </source>
</evidence>
<gene>
    <name evidence="9" type="ORF">B9H04_16445</name>
</gene>
<feature type="transmembrane region" description="Helical" evidence="7">
    <location>
        <begin position="149"/>
        <end position="168"/>
    </location>
</feature>
<dbReference type="SUPFAM" id="SSF161098">
    <property type="entry name" value="MetI-like"/>
    <property type="match status" value="1"/>
</dbReference>
<feature type="transmembrane region" description="Helical" evidence="7">
    <location>
        <begin position="72"/>
        <end position="98"/>
    </location>
</feature>
<feature type="transmembrane region" description="Helical" evidence="7">
    <location>
        <begin position="207"/>
        <end position="229"/>
    </location>
</feature>
<feature type="domain" description="ABC transmembrane type-1" evidence="8">
    <location>
        <begin position="72"/>
        <end position="285"/>
    </location>
</feature>
<evidence type="ECO:0000313" key="10">
    <source>
        <dbReference type="Proteomes" id="UP000193587"/>
    </source>
</evidence>